<evidence type="ECO:0000313" key="7">
    <source>
        <dbReference type="EMBL" id="CAF3496232.1"/>
    </source>
</evidence>
<organism evidence="6 8">
    <name type="scientific">Didymodactylos carnosus</name>
    <dbReference type="NCBI Taxonomy" id="1234261"/>
    <lineage>
        <taxon>Eukaryota</taxon>
        <taxon>Metazoa</taxon>
        <taxon>Spiralia</taxon>
        <taxon>Gnathifera</taxon>
        <taxon>Rotifera</taxon>
        <taxon>Eurotatoria</taxon>
        <taxon>Bdelloidea</taxon>
        <taxon>Philodinida</taxon>
        <taxon>Philodinidae</taxon>
        <taxon>Didymodactylos</taxon>
    </lineage>
</organism>
<dbReference type="InterPro" id="IPR002501">
    <property type="entry name" value="PsdUridine_synth_N"/>
</dbReference>
<dbReference type="SUPFAM" id="SSF55120">
    <property type="entry name" value="Pseudouridine synthase"/>
    <property type="match status" value="1"/>
</dbReference>
<gene>
    <name evidence="6" type="ORF">OVA965_LOCUS255</name>
    <name evidence="7" type="ORF">TMI583_LOCUS255</name>
</gene>
<keyword evidence="4" id="KW-0413">Isomerase</keyword>
<dbReference type="EMBL" id="CAJOBA010000028">
    <property type="protein sequence ID" value="CAF3496232.1"/>
    <property type="molecule type" value="Genomic_DNA"/>
</dbReference>
<evidence type="ECO:0000256" key="2">
    <source>
        <dbReference type="ARBA" id="ARBA00012787"/>
    </source>
</evidence>
<dbReference type="AlphaFoldDB" id="A0A8S2CK84"/>
<dbReference type="Proteomes" id="UP000677228">
    <property type="component" value="Unassembled WGS sequence"/>
</dbReference>
<keyword evidence="3" id="KW-0819">tRNA processing</keyword>
<feature type="domain" description="Pseudouridine synthase II N-terminal" evidence="5">
    <location>
        <begin position="1"/>
        <end position="133"/>
    </location>
</feature>
<sequence length="246" mass="27747">MATGVLVLGLNESTKLLSTLINDNKQYLFEISFGFKTDSGDATGKQIEQTKTKITKQDLENKINQFIGEISQIPPMYSAIKVNGQKLYEHARRGEIIPVLPRKITIGELILFAFDERAQTAQLSVTCSKGTYVRTLAEDLAQAADFRFGIKRSGTVADLKQRFNVISVEVNEQKISTSQIEKFLSEGKIVEANQLLAEPFYLRAKRKRNDYEVDSRQKRDGGYIELLGTFEPFENKAELKDELILG</sequence>
<dbReference type="Pfam" id="PF01509">
    <property type="entry name" value="TruB_N"/>
    <property type="match status" value="1"/>
</dbReference>
<dbReference type="InterPro" id="IPR020103">
    <property type="entry name" value="PsdUridine_synth_cat_dom_sf"/>
</dbReference>
<dbReference type="Gene3D" id="3.30.2350.10">
    <property type="entry name" value="Pseudouridine synthase"/>
    <property type="match status" value="1"/>
</dbReference>
<dbReference type="Proteomes" id="UP000682733">
    <property type="component" value="Unassembled WGS sequence"/>
</dbReference>
<accession>A0A8S2CK84</accession>
<dbReference type="EMBL" id="CAJNOK010000028">
    <property type="protein sequence ID" value="CAF0723795.1"/>
    <property type="molecule type" value="Genomic_DNA"/>
</dbReference>
<dbReference type="PANTHER" id="PTHR13767">
    <property type="entry name" value="TRNA-PSEUDOURIDINE SYNTHASE"/>
    <property type="match status" value="1"/>
</dbReference>
<comment type="caution">
    <text evidence="6">The sequence shown here is derived from an EMBL/GenBank/DDBJ whole genome shotgun (WGS) entry which is preliminary data.</text>
</comment>
<evidence type="ECO:0000256" key="3">
    <source>
        <dbReference type="ARBA" id="ARBA00022694"/>
    </source>
</evidence>
<dbReference type="PANTHER" id="PTHR13767:SF2">
    <property type="entry name" value="PSEUDOURIDYLATE SYNTHASE TRUB1"/>
    <property type="match status" value="1"/>
</dbReference>
<name>A0A8S2CK84_9BILA</name>
<evidence type="ECO:0000256" key="4">
    <source>
        <dbReference type="ARBA" id="ARBA00023235"/>
    </source>
</evidence>
<protein>
    <recommendedName>
        <fullName evidence="2">tRNA pseudouridine(55) synthase</fullName>
        <ecNumber evidence="2">5.4.99.25</ecNumber>
    </recommendedName>
</protein>
<evidence type="ECO:0000259" key="5">
    <source>
        <dbReference type="Pfam" id="PF01509"/>
    </source>
</evidence>
<dbReference type="EC" id="5.4.99.25" evidence="2"/>
<evidence type="ECO:0000256" key="1">
    <source>
        <dbReference type="ARBA" id="ARBA00008999"/>
    </source>
</evidence>
<dbReference type="GO" id="GO:0003723">
    <property type="term" value="F:RNA binding"/>
    <property type="evidence" value="ECO:0007669"/>
    <property type="project" value="InterPro"/>
</dbReference>
<dbReference type="GO" id="GO:0006400">
    <property type="term" value="P:tRNA modification"/>
    <property type="evidence" value="ECO:0007669"/>
    <property type="project" value="TreeGrafter"/>
</dbReference>
<reference evidence="6" key="1">
    <citation type="submission" date="2021-02" db="EMBL/GenBank/DDBJ databases">
        <authorList>
            <person name="Nowell W R."/>
        </authorList>
    </citation>
    <scope>NUCLEOTIDE SEQUENCE</scope>
</reference>
<comment type="similarity">
    <text evidence="1">Belongs to the pseudouridine synthase TruB family.</text>
</comment>
<dbReference type="InterPro" id="IPR014780">
    <property type="entry name" value="tRNA_psdUridine_synth_TruB"/>
</dbReference>
<dbReference type="GO" id="GO:0160148">
    <property type="term" value="F:tRNA pseudouridine(55) synthase activity"/>
    <property type="evidence" value="ECO:0007669"/>
    <property type="project" value="UniProtKB-EC"/>
</dbReference>
<evidence type="ECO:0000313" key="8">
    <source>
        <dbReference type="Proteomes" id="UP000677228"/>
    </source>
</evidence>
<proteinExistence type="inferred from homology"/>
<dbReference type="GO" id="GO:1990481">
    <property type="term" value="P:mRNA pseudouridine synthesis"/>
    <property type="evidence" value="ECO:0007669"/>
    <property type="project" value="TreeGrafter"/>
</dbReference>
<evidence type="ECO:0000313" key="6">
    <source>
        <dbReference type="EMBL" id="CAF0723795.1"/>
    </source>
</evidence>